<dbReference type="REBASE" id="30258">
    <property type="entry name" value="M.Apl6ORF9060P"/>
</dbReference>
<name>A0A828Q268_ACTPL</name>
<reference evidence="1 2" key="1">
    <citation type="journal article" date="2010" name="J. Bacteriol.">
        <title>Comparative genomic characterization of Actinobacillus pleuropneumoniae.</title>
        <authorList>
            <person name="Xu Z."/>
            <person name="Chen X."/>
            <person name="Li L."/>
            <person name="Li T."/>
            <person name="Wang S."/>
            <person name="Chen H."/>
            <person name="Zhou R."/>
        </authorList>
    </citation>
    <scope>NUCLEOTIDE SEQUENCE [LARGE SCALE GENOMIC DNA]</scope>
    <source>
        <strain evidence="1 2">Femo</strain>
    </source>
</reference>
<sequence length="127" mass="14815">MFKLTDSHFKQWQSPTAESLAEQLEMFIDNVKENTELQAMLYEILLRLGLKLTCNVRYENNIFWIEDEKSQHYAILLEHIDENLLNSVINVQPQKVVALDRLFAGNDALKKNAELQMKDANIAFFVI</sequence>
<proteinExistence type="predicted"/>
<evidence type="ECO:0000313" key="1">
    <source>
        <dbReference type="EMBL" id="EFM92326.1"/>
    </source>
</evidence>
<organism evidence="1 2">
    <name type="scientific">Actinobacillus pleuropneumoniae serovar 6 str. Femo</name>
    <dbReference type="NCBI Taxonomy" id="754256"/>
    <lineage>
        <taxon>Bacteria</taxon>
        <taxon>Pseudomonadati</taxon>
        <taxon>Pseudomonadota</taxon>
        <taxon>Gammaproteobacteria</taxon>
        <taxon>Pasteurellales</taxon>
        <taxon>Pasteurellaceae</taxon>
        <taxon>Actinobacillus</taxon>
    </lineage>
</organism>
<dbReference type="GO" id="GO:0008168">
    <property type="term" value="F:methyltransferase activity"/>
    <property type="evidence" value="ECO:0007669"/>
    <property type="project" value="UniProtKB-KW"/>
</dbReference>
<protein>
    <submittedName>
        <fullName evidence="1">Type III restriction-modification system methyltransferase</fullName>
    </submittedName>
</protein>
<gene>
    <name evidence="1" type="ORF">appser6_9060</name>
</gene>
<dbReference type="Proteomes" id="UP000005341">
    <property type="component" value="Unassembled WGS sequence"/>
</dbReference>
<keyword evidence="1" id="KW-0489">Methyltransferase</keyword>
<dbReference type="GO" id="GO:0032259">
    <property type="term" value="P:methylation"/>
    <property type="evidence" value="ECO:0007669"/>
    <property type="project" value="UniProtKB-KW"/>
</dbReference>
<evidence type="ECO:0000313" key="2">
    <source>
        <dbReference type="Proteomes" id="UP000005341"/>
    </source>
</evidence>
<comment type="caution">
    <text evidence="1">The sequence shown here is derived from an EMBL/GenBank/DDBJ whole genome shotgun (WGS) entry which is preliminary data.</text>
</comment>
<accession>A0A828Q268</accession>
<keyword evidence="1" id="KW-0808">Transferase</keyword>
<dbReference type="AlphaFoldDB" id="A0A828Q268"/>
<dbReference type="EMBL" id="ADOG01000011">
    <property type="protein sequence ID" value="EFM92326.1"/>
    <property type="molecule type" value="Genomic_DNA"/>
</dbReference>